<sequence>MEMEAYLKNSTELYKNGKFGVNFEFEGGYDPYTFHQYKLVEATRTGHRDGKRSYELYALPYIQANYQATEFVNLYAAAGAEYRNWKDSAESTASHWRWQPTAWAGMKVNF</sequence>
<organism evidence="1 2">
    <name type="scientific">Fusobacterium necrophorum subsp. funduliforme B35</name>
    <dbReference type="NCBI Taxonomy" id="1226633"/>
    <lineage>
        <taxon>Bacteria</taxon>
        <taxon>Fusobacteriati</taxon>
        <taxon>Fusobacteriota</taxon>
        <taxon>Fusobacteriia</taxon>
        <taxon>Fusobacteriales</taxon>
        <taxon>Fusobacteriaceae</taxon>
        <taxon>Fusobacterium</taxon>
    </lineage>
</organism>
<dbReference type="EMBL" id="AUZI01000025">
    <property type="protein sequence ID" value="KID48405.1"/>
    <property type="molecule type" value="Genomic_DNA"/>
</dbReference>
<dbReference type="PATRIC" id="fig|1226633.4.peg.2081"/>
<dbReference type="AlphaFoldDB" id="A0A0B4ENA9"/>
<accession>A0A0B4ENA9</accession>
<proteinExistence type="predicted"/>
<reference evidence="1 2" key="1">
    <citation type="submission" date="2013-08" db="EMBL/GenBank/DDBJ databases">
        <title>An opportunistic ruminal bacterium that causes liver abscesses in cattle.</title>
        <authorList>
            <person name="Benahmed F.H."/>
            <person name="Rasmussen M."/>
            <person name="Harbottle H."/>
            <person name="Soppet D."/>
            <person name="Nagaraja T.G."/>
            <person name="Davidson M."/>
        </authorList>
    </citation>
    <scope>NUCLEOTIDE SEQUENCE [LARGE SCALE GENOMIC DNA]</scope>
    <source>
        <strain evidence="1 2">B35</strain>
    </source>
</reference>
<gene>
    <name evidence="1" type="ORF">C095_10260</name>
</gene>
<name>A0A0B4ENA9_9FUSO</name>
<evidence type="ECO:0000313" key="1">
    <source>
        <dbReference type="EMBL" id="KID48405.1"/>
    </source>
</evidence>
<dbReference type="Proteomes" id="UP000031184">
    <property type="component" value="Unassembled WGS sequence"/>
</dbReference>
<protein>
    <submittedName>
        <fullName evidence="1">Uncharacterized protein</fullName>
    </submittedName>
</protein>
<comment type="caution">
    <text evidence="1">The sequence shown here is derived from an EMBL/GenBank/DDBJ whole genome shotgun (WGS) entry which is preliminary data.</text>
</comment>
<evidence type="ECO:0000313" key="2">
    <source>
        <dbReference type="Proteomes" id="UP000031184"/>
    </source>
</evidence>